<proteinExistence type="inferred from homology"/>
<sequence>MSKPIGSHRPLHGSTTSILGGDTAISGNISATADLHVEGRVEGDITCTALIQGEGSEVIGAIMAESARIAGRIDGSVTAREVVIMKSARIRGDIIYDALTIEQGAQLDGRLTPRSNQAQPVSRPAAVVEQPSELARLVLASPTVEAEG</sequence>
<dbReference type="PANTHER" id="PTHR35024:SF4">
    <property type="entry name" value="POLYMER-FORMING CYTOSKELETAL PROTEIN"/>
    <property type="match status" value="1"/>
</dbReference>
<evidence type="ECO:0000313" key="3">
    <source>
        <dbReference type="Proteomes" id="UP000561459"/>
    </source>
</evidence>
<reference evidence="2 3" key="1">
    <citation type="submission" date="2020-08" db="EMBL/GenBank/DDBJ databases">
        <title>Genomic Encyclopedia of Type Strains, Phase IV (KMG-IV): sequencing the most valuable type-strain genomes for metagenomic binning, comparative biology and taxonomic classification.</title>
        <authorList>
            <person name="Goeker M."/>
        </authorList>
    </citation>
    <scope>NUCLEOTIDE SEQUENCE [LARGE SCALE GENOMIC DNA]</scope>
    <source>
        <strain evidence="2 3">DSM 27568</strain>
    </source>
</reference>
<evidence type="ECO:0000256" key="1">
    <source>
        <dbReference type="ARBA" id="ARBA00044755"/>
    </source>
</evidence>
<dbReference type="Proteomes" id="UP000561459">
    <property type="component" value="Unassembled WGS sequence"/>
</dbReference>
<dbReference type="InterPro" id="IPR007607">
    <property type="entry name" value="BacA/B"/>
</dbReference>
<name>A0A7W6BY47_9SPHN</name>
<dbReference type="RefSeq" id="WP_183615795.1">
    <property type="nucleotide sequence ID" value="NZ_JACIDY010000001.1"/>
</dbReference>
<comment type="caution">
    <text evidence="2">The sequence shown here is derived from an EMBL/GenBank/DDBJ whole genome shotgun (WGS) entry which is preliminary data.</text>
</comment>
<gene>
    <name evidence="2" type="ORF">GGR39_000606</name>
</gene>
<accession>A0A7W6BY47</accession>
<dbReference type="PANTHER" id="PTHR35024">
    <property type="entry name" value="HYPOTHETICAL CYTOSOLIC PROTEIN"/>
    <property type="match status" value="1"/>
</dbReference>
<organism evidence="2 3">
    <name type="scientific">Novosphingobium fluoreni</name>
    <dbReference type="NCBI Taxonomy" id="1391222"/>
    <lineage>
        <taxon>Bacteria</taxon>
        <taxon>Pseudomonadati</taxon>
        <taxon>Pseudomonadota</taxon>
        <taxon>Alphaproteobacteria</taxon>
        <taxon>Sphingomonadales</taxon>
        <taxon>Sphingomonadaceae</taxon>
        <taxon>Novosphingobium</taxon>
    </lineage>
</organism>
<evidence type="ECO:0000313" key="2">
    <source>
        <dbReference type="EMBL" id="MBB3938977.1"/>
    </source>
</evidence>
<dbReference type="Pfam" id="PF04519">
    <property type="entry name" value="Bactofilin"/>
    <property type="match status" value="1"/>
</dbReference>
<protein>
    <submittedName>
        <fullName evidence="2">Cytoskeletal protein CcmA (Bactofilin family)</fullName>
    </submittedName>
</protein>
<comment type="similarity">
    <text evidence="1">Belongs to the bactofilin family.</text>
</comment>
<dbReference type="EMBL" id="JACIDY010000001">
    <property type="protein sequence ID" value="MBB3938977.1"/>
    <property type="molecule type" value="Genomic_DNA"/>
</dbReference>
<dbReference type="AlphaFoldDB" id="A0A7W6BY47"/>
<keyword evidence="3" id="KW-1185">Reference proteome</keyword>